<dbReference type="VEuPathDB" id="FungiDB:AMAG_06130"/>
<dbReference type="Proteomes" id="UP000054350">
    <property type="component" value="Unassembled WGS sequence"/>
</dbReference>
<evidence type="ECO:0000313" key="3">
    <source>
        <dbReference type="Proteomes" id="UP000054350"/>
    </source>
</evidence>
<feature type="compositionally biased region" description="Low complexity" evidence="1">
    <location>
        <begin position="120"/>
        <end position="137"/>
    </location>
</feature>
<reference evidence="2 3" key="1">
    <citation type="submission" date="2009-11" db="EMBL/GenBank/DDBJ databases">
        <title>Annotation of Allomyces macrogynus ATCC 38327.</title>
        <authorList>
            <consortium name="The Broad Institute Genome Sequencing Platform"/>
            <person name="Russ C."/>
            <person name="Cuomo C."/>
            <person name="Burger G."/>
            <person name="Gray M.W."/>
            <person name="Holland P.W.H."/>
            <person name="King N."/>
            <person name="Lang F.B.F."/>
            <person name="Roger A.J."/>
            <person name="Ruiz-Trillo I."/>
            <person name="Young S.K."/>
            <person name="Zeng Q."/>
            <person name="Gargeya S."/>
            <person name="Fitzgerald M."/>
            <person name="Haas B."/>
            <person name="Abouelleil A."/>
            <person name="Alvarado L."/>
            <person name="Arachchi H.M."/>
            <person name="Berlin A."/>
            <person name="Chapman S.B."/>
            <person name="Gearin G."/>
            <person name="Goldberg J."/>
            <person name="Griggs A."/>
            <person name="Gujja S."/>
            <person name="Hansen M."/>
            <person name="Heiman D."/>
            <person name="Howarth C."/>
            <person name="Larimer J."/>
            <person name="Lui A."/>
            <person name="MacDonald P.J.P."/>
            <person name="McCowen C."/>
            <person name="Montmayeur A."/>
            <person name="Murphy C."/>
            <person name="Neiman D."/>
            <person name="Pearson M."/>
            <person name="Priest M."/>
            <person name="Roberts A."/>
            <person name="Saif S."/>
            <person name="Shea T."/>
            <person name="Sisk P."/>
            <person name="Stolte C."/>
            <person name="Sykes S."/>
            <person name="Wortman J."/>
            <person name="Nusbaum C."/>
            <person name="Birren B."/>
        </authorList>
    </citation>
    <scope>NUCLEOTIDE SEQUENCE [LARGE SCALE GENOMIC DNA]</scope>
    <source>
        <strain evidence="2 3">ATCC 38327</strain>
    </source>
</reference>
<protein>
    <submittedName>
        <fullName evidence="2">Uncharacterized protein</fullName>
    </submittedName>
</protein>
<accession>A0A0L0SEA3</accession>
<evidence type="ECO:0000313" key="2">
    <source>
        <dbReference type="EMBL" id="KNE60772.1"/>
    </source>
</evidence>
<name>A0A0L0SEA3_ALLM3</name>
<proteinExistence type="predicted"/>
<sequence>MTVLLHQIATLRAHTRCLKYYQAAVTGALPQRLAASATTLRWPQIQPRHCSRQHVHAMSTMVSSEKARPASFPALFPASSTPDGRSKGDMAAALALPNDIDWDLEDVHVTALVRSWTAESSSETSSLSTRRPTSSALKSALNQSKSNRTADAALSSRLVLWAHIPSSPGTAPTPFLVTRPVAPETDQHMIIVRPTNAWPTIHAKPESVAPSGLHGPLAMADASKSSTVIYVAAANPNDVVLVAYDRRTGEVSAHAQASATNALNLAQSGTKRRALARFLHAHRLTVTFHLVQRHPRAAPHLVLYGMQYNTVAHRVVSVEETAQFASRFGFQAAKWTTGTAWTDVCAHTAPVGQ</sequence>
<gene>
    <name evidence="2" type="ORF">AMAG_06130</name>
</gene>
<evidence type="ECO:0000256" key="1">
    <source>
        <dbReference type="SAM" id="MobiDB-lite"/>
    </source>
</evidence>
<reference evidence="3" key="2">
    <citation type="submission" date="2009-11" db="EMBL/GenBank/DDBJ databases">
        <title>The Genome Sequence of Allomyces macrogynus strain ATCC 38327.</title>
        <authorList>
            <consortium name="The Broad Institute Genome Sequencing Platform"/>
            <person name="Russ C."/>
            <person name="Cuomo C."/>
            <person name="Shea T."/>
            <person name="Young S.K."/>
            <person name="Zeng Q."/>
            <person name="Koehrsen M."/>
            <person name="Haas B."/>
            <person name="Borodovsky M."/>
            <person name="Guigo R."/>
            <person name="Alvarado L."/>
            <person name="Berlin A."/>
            <person name="Borenstein D."/>
            <person name="Chen Z."/>
            <person name="Engels R."/>
            <person name="Freedman E."/>
            <person name="Gellesch M."/>
            <person name="Goldberg J."/>
            <person name="Griggs A."/>
            <person name="Gujja S."/>
            <person name="Heiman D."/>
            <person name="Hepburn T."/>
            <person name="Howarth C."/>
            <person name="Jen D."/>
            <person name="Larson L."/>
            <person name="Lewis B."/>
            <person name="Mehta T."/>
            <person name="Park D."/>
            <person name="Pearson M."/>
            <person name="Roberts A."/>
            <person name="Saif S."/>
            <person name="Shenoy N."/>
            <person name="Sisk P."/>
            <person name="Stolte C."/>
            <person name="Sykes S."/>
            <person name="Walk T."/>
            <person name="White J."/>
            <person name="Yandava C."/>
            <person name="Burger G."/>
            <person name="Gray M.W."/>
            <person name="Holland P.W.H."/>
            <person name="King N."/>
            <person name="Lang F.B.F."/>
            <person name="Roger A.J."/>
            <person name="Ruiz-Trillo I."/>
            <person name="Lander E."/>
            <person name="Nusbaum C."/>
        </authorList>
    </citation>
    <scope>NUCLEOTIDE SEQUENCE [LARGE SCALE GENOMIC DNA]</scope>
    <source>
        <strain evidence="3">ATCC 38327</strain>
    </source>
</reference>
<feature type="region of interest" description="Disordered" evidence="1">
    <location>
        <begin position="120"/>
        <end position="148"/>
    </location>
</feature>
<keyword evidence="3" id="KW-1185">Reference proteome</keyword>
<organism evidence="2 3">
    <name type="scientific">Allomyces macrogynus (strain ATCC 38327)</name>
    <name type="common">Allomyces javanicus var. macrogynus</name>
    <dbReference type="NCBI Taxonomy" id="578462"/>
    <lineage>
        <taxon>Eukaryota</taxon>
        <taxon>Fungi</taxon>
        <taxon>Fungi incertae sedis</taxon>
        <taxon>Blastocladiomycota</taxon>
        <taxon>Blastocladiomycetes</taxon>
        <taxon>Blastocladiales</taxon>
        <taxon>Blastocladiaceae</taxon>
        <taxon>Allomyces</taxon>
    </lineage>
</organism>
<dbReference type="EMBL" id="GG745336">
    <property type="protein sequence ID" value="KNE60772.1"/>
    <property type="molecule type" value="Genomic_DNA"/>
</dbReference>
<dbReference type="OrthoDB" id="10554310at2759"/>
<dbReference type="AlphaFoldDB" id="A0A0L0SEA3"/>